<dbReference type="AlphaFoldDB" id="A0A0P7B9H3"/>
<evidence type="ECO:0000256" key="1">
    <source>
        <dbReference type="SAM" id="MobiDB-lite"/>
    </source>
</evidence>
<name>A0A0P7B9H3_9HYPO</name>
<protein>
    <submittedName>
        <fullName evidence="2">Uncharacterized protein</fullName>
    </submittedName>
</protein>
<gene>
    <name evidence="2" type="ORF">AK830_g9244</name>
</gene>
<proteinExistence type="predicted"/>
<dbReference type="EMBL" id="LKCW01000169">
    <property type="protein sequence ID" value="KPM37314.1"/>
    <property type="molecule type" value="Genomic_DNA"/>
</dbReference>
<dbReference type="Proteomes" id="UP000050424">
    <property type="component" value="Unassembled WGS sequence"/>
</dbReference>
<organism evidence="2 3">
    <name type="scientific">Neonectria ditissima</name>
    <dbReference type="NCBI Taxonomy" id="78410"/>
    <lineage>
        <taxon>Eukaryota</taxon>
        <taxon>Fungi</taxon>
        <taxon>Dikarya</taxon>
        <taxon>Ascomycota</taxon>
        <taxon>Pezizomycotina</taxon>
        <taxon>Sordariomycetes</taxon>
        <taxon>Hypocreomycetidae</taxon>
        <taxon>Hypocreales</taxon>
        <taxon>Nectriaceae</taxon>
        <taxon>Neonectria</taxon>
    </lineage>
</organism>
<evidence type="ECO:0000313" key="2">
    <source>
        <dbReference type="EMBL" id="KPM37314.1"/>
    </source>
</evidence>
<reference evidence="2 3" key="1">
    <citation type="submission" date="2015-09" db="EMBL/GenBank/DDBJ databases">
        <title>Draft genome of a European isolate of the apple canker pathogen Neonectria ditissima.</title>
        <authorList>
            <person name="Gomez-Cortecero A."/>
            <person name="Harrison R.J."/>
            <person name="Armitage A.D."/>
        </authorList>
    </citation>
    <scope>NUCLEOTIDE SEQUENCE [LARGE SCALE GENOMIC DNA]</scope>
    <source>
        <strain evidence="2 3">R09/05</strain>
    </source>
</reference>
<dbReference type="OrthoDB" id="3549294at2759"/>
<dbReference type="STRING" id="78410.A0A0P7B9H3"/>
<feature type="region of interest" description="Disordered" evidence="1">
    <location>
        <begin position="571"/>
        <end position="596"/>
    </location>
</feature>
<evidence type="ECO:0000313" key="3">
    <source>
        <dbReference type="Proteomes" id="UP000050424"/>
    </source>
</evidence>
<keyword evidence="3" id="KW-1185">Reference proteome</keyword>
<comment type="caution">
    <text evidence="2">The sequence shown here is derived from an EMBL/GenBank/DDBJ whole genome shotgun (WGS) entry which is preliminary data.</text>
</comment>
<accession>A0A0P7B9H3</accession>
<sequence>MEDAVRPSEEQTRTMFEKSFRVWSQLRAPASGIPSLPAYCLGGLETAFPEHPAFPRQLLLGYWGGNLTAEGTSTWDTVGDASASCLLPSFHRPFQIPISTHKPTYIGLSKDPRLGLPQFFKKDDNHIMILPLRYTDSHAPECDCIDRFSSLPSSLTFVNLGTVDRDATRWWAAVLAPEEGWLSTIDGPRNELRSPWSVRLPKKPIFALPPFSVSSPPSYTMAMQYLEDYTAFHNVEDQSRAALSAALLLPLANLEGGRIPLPVPRIPYKSGARSVAQLGHERRSVLPTPQLDKLITLSWNRDGLSALLSSVFFDATVPCNLASAWLQGVFSVLDSVESSHEALAHILVRKNPQLGFFWLGALLTGLHRSIIQRARLGSCDIELHSAAWTRTLQSFIQLPVSQIETAGAILRSDECRLLYLSSEEYQSRVPMSPWEPFGETALKDTEIEVRLHAHCGEHGLVYNAWSWNCDEQAQNGSLPSKGELLRAFPFMSALVPPHNRPSEADGSNGIKDVVVFFDDFDPEDEDASCHATLSAFMWLRRDGFPAAEQDIRHHEWLCEVLDQEDEEAYESWSDWGDSNEAKRKLKSDVPVPKLTK</sequence>